<evidence type="ECO:0000256" key="7">
    <source>
        <dbReference type="ARBA" id="ARBA00049119"/>
    </source>
</evidence>
<protein>
    <recommendedName>
        <fullName evidence="11">Major facilitator superfamily (MFS) profile domain-containing protein</fullName>
    </recommendedName>
</protein>
<evidence type="ECO:0000313" key="12">
    <source>
        <dbReference type="EMBL" id="KAF5390644.1"/>
    </source>
</evidence>
<evidence type="ECO:0000256" key="8">
    <source>
        <dbReference type="RuleBase" id="RU003346"/>
    </source>
</evidence>
<feature type="compositionally biased region" description="Basic and acidic residues" evidence="9">
    <location>
        <begin position="572"/>
        <end position="589"/>
    </location>
</feature>
<feature type="transmembrane region" description="Helical" evidence="10">
    <location>
        <begin position="164"/>
        <end position="187"/>
    </location>
</feature>
<dbReference type="InterPro" id="IPR003663">
    <property type="entry name" value="Sugar/inositol_transpt"/>
</dbReference>
<dbReference type="AlphaFoldDB" id="A0A8H5HW04"/>
<evidence type="ECO:0000256" key="5">
    <source>
        <dbReference type="ARBA" id="ARBA00022989"/>
    </source>
</evidence>
<feature type="transmembrane region" description="Helical" evidence="10">
    <location>
        <begin position="135"/>
        <end position="152"/>
    </location>
</feature>
<sequence>MPQSVDTIQSSTPADPTSKVRATTRNGVPTYGGLTGDALLQAITITATCAFLLAGLFSSYLNLILMSPIVWLRSGCGIISAPQFYRIFPDLNPDVSGSSHSSTMQAFYTAIYEVGCLAGATMALLLGNKLGRRRCIAVGATFVIIGTILQITPMPGHKAGTQFVIGRIVTGFGNACLGLNTATVPSWQAECSKAHNRGLHICIEASMIATGTVIAYWIDFGLSFIDSSLSWRLPIGLQIIFAVLVLIGVYYLPESPRYLLSTGQPEEGTYVVAALASLPVDDEETQLQKRLIIEGLENVGELKVKHVLTRGPSQHLRRTLIGASSQLFQQIGGCNAVIYFAPVIYEQYIGLDRTLALILGGVNSTVYALSAFGSYPMIEKLGRRKMFLWGTAGQALAMFLASFSLIPADLQNNKDSGANKGAVVGLFIFLISFGCTWLELPWLLPAEVNPNAIRTNANAISTMTNWSWNFAVVMWTPPMLNAIKGFGTFMFFGVVNLCFFPFIYLFYVETRGRSLEEIDIIFAKAYTTGESYVQTAWDLPALSEHDIERAAVQYGLSTDVEKQRHQFVHPPSVKEEDSLPESNEKNRRR</sequence>
<dbReference type="PROSITE" id="PS50850">
    <property type="entry name" value="MFS"/>
    <property type="match status" value="1"/>
</dbReference>
<feature type="transmembrane region" description="Helical" evidence="10">
    <location>
        <begin position="230"/>
        <end position="252"/>
    </location>
</feature>
<dbReference type="InterPro" id="IPR036259">
    <property type="entry name" value="MFS_trans_sf"/>
</dbReference>
<keyword evidence="4 10" id="KW-0812">Transmembrane</keyword>
<dbReference type="PRINTS" id="PR00171">
    <property type="entry name" value="SUGRTRNSPORT"/>
</dbReference>
<accession>A0A8H5HW04</accession>
<dbReference type="InterPro" id="IPR005828">
    <property type="entry name" value="MFS_sugar_transport-like"/>
</dbReference>
<keyword evidence="13" id="KW-1185">Reference proteome</keyword>
<dbReference type="Pfam" id="PF00083">
    <property type="entry name" value="Sugar_tr"/>
    <property type="match status" value="1"/>
</dbReference>
<dbReference type="NCBIfam" id="TIGR00879">
    <property type="entry name" value="SP"/>
    <property type="match status" value="1"/>
</dbReference>
<evidence type="ECO:0000313" key="13">
    <source>
        <dbReference type="Proteomes" id="UP000518752"/>
    </source>
</evidence>
<evidence type="ECO:0000256" key="10">
    <source>
        <dbReference type="SAM" id="Phobius"/>
    </source>
</evidence>
<dbReference type="OrthoDB" id="2544694at2759"/>
<evidence type="ECO:0000256" key="2">
    <source>
        <dbReference type="ARBA" id="ARBA00010992"/>
    </source>
</evidence>
<dbReference type="InterPro" id="IPR050360">
    <property type="entry name" value="MFS_Sugar_Transporters"/>
</dbReference>
<feature type="transmembrane region" description="Helical" evidence="10">
    <location>
        <begin position="105"/>
        <end position="126"/>
    </location>
</feature>
<feature type="region of interest" description="Disordered" evidence="9">
    <location>
        <begin position="1"/>
        <end position="24"/>
    </location>
</feature>
<feature type="transmembrane region" description="Helical" evidence="10">
    <location>
        <begin position="199"/>
        <end position="218"/>
    </location>
</feature>
<dbReference type="Proteomes" id="UP000518752">
    <property type="component" value="Unassembled WGS sequence"/>
</dbReference>
<name>A0A8H5HW04_9AGAR</name>
<dbReference type="PANTHER" id="PTHR48022">
    <property type="entry name" value="PLASTIDIC GLUCOSE TRANSPORTER 4"/>
    <property type="match status" value="1"/>
</dbReference>
<evidence type="ECO:0000256" key="1">
    <source>
        <dbReference type="ARBA" id="ARBA00004141"/>
    </source>
</evidence>
<dbReference type="GO" id="GO:0015793">
    <property type="term" value="P:glycerol transmembrane transport"/>
    <property type="evidence" value="ECO:0007669"/>
    <property type="project" value="TreeGrafter"/>
</dbReference>
<feature type="region of interest" description="Disordered" evidence="9">
    <location>
        <begin position="566"/>
        <end position="589"/>
    </location>
</feature>
<feature type="domain" description="Major facilitator superfamily (MFS) profile" evidence="11">
    <location>
        <begin position="48"/>
        <end position="511"/>
    </location>
</feature>
<evidence type="ECO:0000256" key="6">
    <source>
        <dbReference type="ARBA" id="ARBA00023136"/>
    </source>
</evidence>
<reference evidence="12 13" key="1">
    <citation type="journal article" date="2020" name="ISME J.">
        <title>Uncovering the hidden diversity of litter-decomposition mechanisms in mushroom-forming fungi.</title>
        <authorList>
            <person name="Floudas D."/>
            <person name="Bentzer J."/>
            <person name="Ahren D."/>
            <person name="Johansson T."/>
            <person name="Persson P."/>
            <person name="Tunlid A."/>
        </authorList>
    </citation>
    <scope>NUCLEOTIDE SEQUENCE [LARGE SCALE GENOMIC DNA]</scope>
    <source>
        <strain evidence="12 13">CBS 406.79</strain>
    </source>
</reference>
<dbReference type="EMBL" id="JAACJN010000014">
    <property type="protein sequence ID" value="KAF5390644.1"/>
    <property type="molecule type" value="Genomic_DNA"/>
</dbReference>
<comment type="catalytic activity">
    <reaction evidence="7">
        <text>myo-inositol(out) + H(+)(out) = myo-inositol(in) + H(+)(in)</text>
        <dbReference type="Rhea" id="RHEA:60364"/>
        <dbReference type="ChEBI" id="CHEBI:15378"/>
        <dbReference type="ChEBI" id="CHEBI:17268"/>
    </reaction>
</comment>
<keyword evidence="3 8" id="KW-0813">Transport</keyword>
<dbReference type="InterPro" id="IPR020846">
    <property type="entry name" value="MFS_dom"/>
</dbReference>
<dbReference type="GO" id="GO:0016020">
    <property type="term" value="C:membrane"/>
    <property type="evidence" value="ECO:0007669"/>
    <property type="project" value="UniProtKB-SubCell"/>
</dbReference>
<evidence type="ECO:0000256" key="9">
    <source>
        <dbReference type="SAM" id="MobiDB-lite"/>
    </source>
</evidence>
<comment type="similarity">
    <text evidence="2 8">Belongs to the major facilitator superfamily. Sugar transporter (TC 2.A.1.1) family.</text>
</comment>
<comment type="subcellular location">
    <subcellularLocation>
        <location evidence="1">Membrane</location>
        <topology evidence="1">Multi-pass membrane protein</topology>
    </subcellularLocation>
</comment>
<evidence type="ECO:0000259" key="11">
    <source>
        <dbReference type="PROSITE" id="PS50850"/>
    </source>
</evidence>
<feature type="transmembrane region" description="Helical" evidence="10">
    <location>
        <begin position="486"/>
        <end position="507"/>
    </location>
</feature>
<feature type="transmembrane region" description="Helical" evidence="10">
    <location>
        <begin position="355"/>
        <end position="375"/>
    </location>
</feature>
<comment type="caution">
    <text evidence="12">The sequence shown here is derived from an EMBL/GenBank/DDBJ whole genome shotgun (WGS) entry which is preliminary data.</text>
</comment>
<dbReference type="Gene3D" id="1.20.1250.20">
    <property type="entry name" value="MFS general substrate transporter like domains"/>
    <property type="match status" value="1"/>
</dbReference>
<dbReference type="PANTHER" id="PTHR48022:SF69">
    <property type="entry name" value="SUGAR TRANSPORTER"/>
    <property type="match status" value="1"/>
</dbReference>
<feature type="transmembrane region" description="Helical" evidence="10">
    <location>
        <begin position="422"/>
        <end position="444"/>
    </location>
</feature>
<evidence type="ECO:0000256" key="4">
    <source>
        <dbReference type="ARBA" id="ARBA00022692"/>
    </source>
</evidence>
<evidence type="ECO:0000256" key="3">
    <source>
        <dbReference type="ARBA" id="ARBA00022448"/>
    </source>
</evidence>
<proteinExistence type="inferred from homology"/>
<feature type="transmembrane region" description="Helical" evidence="10">
    <location>
        <begin position="38"/>
        <end position="57"/>
    </location>
</feature>
<feature type="transmembrane region" description="Helical" evidence="10">
    <location>
        <begin position="387"/>
        <end position="410"/>
    </location>
</feature>
<dbReference type="SUPFAM" id="SSF103473">
    <property type="entry name" value="MFS general substrate transporter"/>
    <property type="match status" value="1"/>
</dbReference>
<keyword evidence="5 10" id="KW-1133">Transmembrane helix</keyword>
<keyword evidence="6 10" id="KW-0472">Membrane</keyword>
<organism evidence="12 13">
    <name type="scientific">Collybiopsis confluens</name>
    <dbReference type="NCBI Taxonomy" id="2823264"/>
    <lineage>
        <taxon>Eukaryota</taxon>
        <taxon>Fungi</taxon>
        <taxon>Dikarya</taxon>
        <taxon>Basidiomycota</taxon>
        <taxon>Agaricomycotina</taxon>
        <taxon>Agaricomycetes</taxon>
        <taxon>Agaricomycetidae</taxon>
        <taxon>Agaricales</taxon>
        <taxon>Marasmiineae</taxon>
        <taxon>Omphalotaceae</taxon>
        <taxon>Collybiopsis</taxon>
    </lineage>
</organism>
<feature type="transmembrane region" description="Helical" evidence="10">
    <location>
        <begin position="64"/>
        <end position="85"/>
    </location>
</feature>
<dbReference type="GO" id="GO:0005351">
    <property type="term" value="F:carbohydrate:proton symporter activity"/>
    <property type="evidence" value="ECO:0007669"/>
    <property type="project" value="TreeGrafter"/>
</dbReference>
<gene>
    <name evidence="12" type="ORF">D9757_002673</name>
</gene>